<dbReference type="SMART" id="SM00028">
    <property type="entry name" value="TPR"/>
    <property type="match status" value="11"/>
</dbReference>
<dbReference type="Pfam" id="PF13432">
    <property type="entry name" value="TPR_16"/>
    <property type="match status" value="1"/>
</dbReference>
<feature type="repeat" description="TPR" evidence="12">
    <location>
        <begin position="390"/>
        <end position="423"/>
    </location>
</feature>
<reference evidence="15" key="1">
    <citation type="submission" date="2023-10" db="EMBL/GenBank/DDBJ databases">
        <authorList>
            <person name="Domelevo Entfellner J.-B."/>
        </authorList>
    </citation>
    <scope>NUCLEOTIDE SEQUENCE</scope>
</reference>
<evidence type="ECO:0000256" key="7">
    <source>
        <dbReference type="ARBA" id="ARBA00022679"/>
    </source>
</evidence>
<dbReference type="AlphaFoldDB" id="A0AA86THB0"/>
<dbReference type="PROSITE" id="PS50293">
    <property type="entry name" value="TPR_REGION"/>
    <property type="match status" value="2"/>
</dbReference>
<evidence type="ECO:0000259" key="14">
    <source>
        <dbReference type="Pfam" id="PF13844"/>
    </source>
</evidence>
<feature type="repeat" description="TPR" evidence="12">
    <location>
        <begin position="247"/>
        <end position="280"/>
    </location>
</feature>
<keyword evidence="11" id="KW-0539">Nucleus</keyword>
<evidence type="ECO:0000313" key="16">
    <source>
        <dbReference type="Proteomes" id="UP001189624"/>
    </source>
</evidence>
<keyword evidence="7" id="KW-0808">Transferase</keyword>
<feature type="repeat" description="TPR" evidence="12">
    <location>
        <begin position="322"/>
        <end position="355"/>
    </location>
</feature>
<dbReference type="Pfam" id="PF00515">
    <property type="entry name" value="TPR_1"/>
    <property type="match status" value="3"/>
</dbReference>
<evidence type="ECO:0000256" key="11">
    <source>
        <dbReference type="ARBA" id="ARBA00023242"/>
    </source>
</evidence>
<feature type="repeat" description="TPR" evidence="12">
    <location>
        <begin position="356"/>
        <end position="389"/>
    </location>
</feature>
<evidence type="ECO:0000256" key="6">
    <source>
        <dbReference type="ARBA" id="ARBA00022676"/>
    </source>
</evidence>
<comment type="pathway">
    <text evidence="2">Protein modification; protein glycosylation.</text>
</comment>
<keyword evidence="9 12" id="KW-0802">TPR repeat</keyword>
<evidence type="ECO:0000256" key="3">
    <source>
        <dbReference type="ARBA" id="ARBA00005386"/>
    </source>
</evidence>
<organism evidence="15 16">
    <name type="scientific">Sphenostylis stenocarpa</name>
    <dbReference type="NCBI Taxonomy" id="92480"/>
    <lineage>
        <taxon>Eukaryota</taxon>
        <taxon>Viridiplantae</taxon>
        <taxon>Streptophyta</taxon>
        <taxon>Embryophyta</taxon>
        <taxon>Tracheophyta</taxon>
        <taxon>Spermatophyta</taxon>
        <taxon>Magnoliopsida</taxon>
        <taxon>eudicotyledons</taxon>
        <taxon>Gunneridae</taxon>
        <taxon>Pentapetalae</taxon>
        <taxon>rosids</taxon>
        <taxon>fabids</taxon>
        <taxon>Fabales</taxon>
        <taxon>Fabaceae</taxon>
        <taxon>Papilionoideae</taxon>
        <taxon>50 kb inversion clade</taxon>
        <taxon>NPAAA clade</taxon>
        <taxon>indigoferoid/millettioid clade</taxon>
        <taxon>Phaseoleae</taxon>
        <taxon>Sphenostylis</taxon>
    </lineage>
</organism>
<dbReference type="EMBL" id="OY731404">
    <property type="protein sequence ID" value="CAJ1968122.1"/>
    <property type="molecule type" value="Genomic_DNA"/>
</dbReference>
<dbReference type="PANTHER" id="PTHR44835">
    <property type="entry name" value="UDP-N-ACETYLGLUCOSAMINE--PEPTIDE N-ACETYLGLUCOSAMINYLTRANSFERASE SPINDLY-RELATED"/>
    <property type="match status" value="1"/>
</dbReference>
<dbReference type="Gramene" id="rna-AYBTSS11_LOCUS21544">
    <property type="protein sequence ID" value="CAJ1968122.1"/>
    <property type="gene ID" value="gene-AYBTSS11_LOCUS21544"/>
</dbReference>
<keyword evidence="6" id="KW-0328">Glycosyltransferase</keyword>
<evidence type="ECO:0000256" key="1">
    <source>
        <dbReference type="ARBA" id="ARBA00004123"/>
    </source>
</evidence>
<keyword evidence="8" id="KW-0677">Repeat</keyword>
<evidence type="ECO:0000256" key="12">
    <source>
        <dbReference type="PROSITE-ProRule" id="PRU00339"/>
    </source>
</evidence>
<dbReference type="GO" id="GO:0005634">
    <property type="term" value="C:nucleus"/>
    <property type="evidence" value="ECO:0007669"/>
    <property type="project" value="UniProtKB-SubCell"/>
</dbReference>
<evidence type="ECO:0000256" key="5">
    <source>
        <dbReference type="ARBA" id="ARBA00019143"/>
    </source>
</evidence>
<feature type="region of interest" description="Disordered" evidence="13">
    <location>
        <begin position="931"/>
        <end position="998"/>
    </location>
</feature>
<dbReference type="InterPro" id="IPR006597">
    <property type="entry name" value="Sel1-like"/>
</dbReference>
<keyword evidence="10" id="KW-0939">Gibberellin signaling pathway</keyword>
<evidence type="ECO:0000256" key="13">
    <source>
        <dbReference type="SAM" id="MobiDB-lite"/>
    </source>
</evidence>
<dbReference type="Pfam" id="PF13844">
    <property type="entry name" value="Glyco_transf_41"/>
    <property type="match status" value="2"/>
</dbReference>
<dbReference type="InterPro" id="IPR051939">
    <property type="entry name" value="Glycosyltr_41/O-GlcNAc_trsf"/>
</dbReference>
<accession>A0AA86THB0</accession>
<dbReference type="Proteomes" id="UP001189624">
    <property type="component" value="Chromosome 7"/>
</dbReference>
<evidence type="ECO:0000256" key="9">
    <source>
        <dbReference type="ARBA" id="ARBA00022803"/>
    </source>
</evidence>
<feature type="repeat" description="TPR" evidence="12">
    <location>
        <begin position="461"/>
        <end position="494"/>
    </location>
</feature>
<dbReference type="GO" id="GO:0009740">
    <property type="term" value="P:gibberellic acid mediated signaling pathway"/>
    <property type="evidence" value="ECO:0007669"/>
    <property type="project" value="UniProtKB-KW"/>
</dbReference>
<proteinExistence type="inferred from homology"/>
<name>A0AA86THB0_9FABA</name>
<dbReference type="PANTHER" id="PTHR44835:SF1">
    <property type="entry name" value="PROTEIN O-GLCNAC TRANSFERASE"/>
    <property type="match status" value="1"/>
</dbReference>
<keyword evidence="16" id="KW-1185">Reference proteome</keyword>
<evidence type="ECO:0000313" key="15">
    <source>
        <dbReference type="EMBL" id="CAJ1968122.1"/>
    </source>
</evidence>
<evidence type="ECO:0000256" key="8">
    <source>
        <dbReference type="ARBA" id="ARBA00022737"/>
    </source>
</evidence>
<dbReference type="InterPro" id="IPR019734">
    <property type="entry name" value="TPR_rpt"/>
</dbReference>
<dbReference type="InterPro" id="IPR011990">
    <property type="entry name" value="TPR-like_helical_dom_sf"/>
</dbReference>
<dbReference type="Pfam" id="PF13181">
    <property type="entry name" value="TPR_8"/>
    <property type="match status" value="2"/>
</dbReference>
<comment type="similarity">
    <text evidence="3">Belongs to the glycosyltransferase 41 family. O-GlcNAc transferase subfamily.</text>
</comment>
<dbReference type="Gene3D" id="3.40.50.2000">
    <property type="entry name" value="Glycogen Phosphorylase B"/>
    <property type="match status" value="1"/>
</dbReference>
<dbReference type="EC" id="2.4.1.255" evidence="4"/>
<evidence type="ECO:0000256" key="10">
    <source>
        <dbReference type="ARBA" id="ARBA00022941"/>
    </source>
</evidence>
<comment type="subcellular location">
    <subcellularLocation>
        <location evidence="1">Nucleus</location>
    </subcellularLocation>
</comment>
<dbReference type="PROSITE" id="PS50005">
    <property type="entry name" value="TPR"/>
    <property type="match status" value="7"/>
</dbReference>
<evidence type="ECO:0000256" key="4">
    <source>
        <dbReference type="ARBA" id="ARBA00011970"/>
    </source>
</evidence>
<feature type="repeat" description="TPR" evidence="12">
    <location>
        <begin position="81"/>
        <end position="114"/>
    </location>
</feature>
<feature type="repeat" description="TPR" evidence="12">
    <location>
        <begin position="213"/>
        <end position="246"/>
    </location>
</feature>
<dbReference type="SUPFAM" id="SSF48452">
    <property type="entry name" value="TPR-like"/>
    <property type="match status" value="3"/>
</dbReference>
<dbReference type="SMART" id="SM00671">
    <property type="entry name" value="SEL1"/>
    <property type="match status" value="4"/>
</dbReference>
<protein>
    <recommendedName>
        <fullName evidence="5">Probable UDP-N-acetylglucosamine--peptide N-acetylglucosaminyltransferase SPINDLY</fullName>
        <ecNumber evidence="4">2.4.1.255</ecNumber>
    </recommendedName>
</protein>
<dbReference type="Gene3D" id="1.25.40.10">
    <property type="entry name" value="Tetratricopeptide repeat domain"/>
    <property type="match status" value="6"/>
</dbReference>
<feature type="compositionally biased region" description="Polar residues" evidence="13">
    <location>
        <begin position="984"/>
        <end position="998"/>
    </location>
</feature>
<dbReference type="InterPro" id="IPR029489">
    <property type="entry name" value="OGT/SEC/SPY_C"/>
</dbReference>
<evidence type="ECO:0000256" key="2">
    <source>
        <dbReference type="ARBA" id="ARBA00004922"/>
    </source>
</evidence>
<feature type="compositionally biased region" description="Polar residues" evidence="13">
    <location>
        <begin position="932"/>
        <end position="956"/>
    </location>
</feature>
<gene>
    <name evidence="15" type="ORF">AYBTSS11_LOCUS21544</name>
</gene>
<dbReference type="GO" id="GO:0097363">
    <property type="term" value="F:protein O-acetylglucosaminyltransferase activity"/>
    <property type="evidence" value="ECO:0007669"/>
    <property type="project" value="UniProtKB-EC"/>
</dbReference>
<feature type="domain" description="O-GlcNAc transferase C-terminal" evidence="14">
    <location>
        <begin position="722"/>
        <end position="903"/>
    </location>
</feature>
<sequence>MAWIEDNDGDNGREKKFVGENGFLKVSEPSSDGSVGDGGSVSKKCEGKDDVSYANILRSRNKFVDALALYERVLESDGGNVEALIGKGICLQMQNMGRLAFESFTEAIRLDPQNACALTHCGILYKDEGRLMEAAEILCLHILITSHNWYINIMIYWEQSYQKALQVDPSYKAAAECLAIVLTDIGTNIKLAGSTQEGIQKYFEALKIDPHYAPAYYNLGVVYSEMMQYDMALNFYEKAALERPMYAEAYCNMGVIYKNRGDLEAAITCYERCLAVSPNFEIAKNNMAIALTDLGTKVKLEGDINRGVAFYKKALYYNWHYADAMYNLGVAYGEMLKFDMAIVFYELAFHFNPHCAEACNNLGVIYKDRDNLDKAVECYQLALGIKPNFSQSLNNLGVVYTVQGKMDAAASMIEKAIIANPTYAEAYNNLGLKYAILVKVVLLIAFLLDMSGESSLGYMAYENLVEKRVLYRDAGDITLAINAYEQCLKIDPDSRNAGQNRLLAMNYIDEGNDEKLFEAHRFTNVYLLLALLVVFRYVVNEMHGFSLVAGEFIKEMFPCRDWGRRFMRLYSQFTSWDNSKDPERPLVIGYVSPDYFTHSVSYFIEAPLVYHDYTNYKVIVYSAVVKADAKTSRFREKVLKKGGIWRDIYGTDEKKVADMVREDQVDILIELTGHTANNKLGMMACRPAPVQVHVEELVRLPDCFLCYTPSPEAGPVCPTPALSNGFITFGSFNNLAKITPKVLQVWARILCAIPNSRLVVKCKPFCCDSVRQRFLSTLEKLGLEPLRVDLLPLILLNHDHMQAYSLMDISLDTFPYAGTTTTCESLFMGVPCVTMAGSVHAHNVGVSLLSKVGLGHLIAKNEDEYVKFALKLASDVSALQILRMSLRELMSKSPLCDGAKFIHGLESAYRQMWRRYCKGDVPALRRMELLQQPASTSDPPNNNCEPTRSINSSEGSPGSVMANGFNATQPQKPNVHSCEENGRPLNQNSNQGMVVGSS</sequence>
<feature type="domain" description="O-GlcNAc transferase C-terminal" evidence="14">
    <location>
        <begin position="579"/>
        <end position="692"/>
    </location>
</feature>
<dbReference type="Gene3D" id="3.40.50.11380">
    <property type="match status" value="1"/>
</dbReference>
<feature type="compositionally biased region" description="Polar residues" evidence="13">
    <location>
        <begin position="965"/>
        <end position="974"/>
    </location>
</feature>